<organism evidence="1 2">
    <name type="scientific">Burkholderia aenigmatica</name>
    <dbReference type="NCBI Taxonomy" id="2015348"/>
    <lineage>
        <taxon>Bacteria</taxon>
        <taxon>Pseudomonadati</taxon>
        <taxon>Pseudomonadota</taxon>
        <taxon>Betaproteobacteria</taxon>
        <taxon>Burkholderiales</taxon>
        <taxon>Burkholderiaceae</taxon>
        <taxon>Burkholderia</taxon>
        <taxon>Burkholderia cepacia complex</taxon>
    </lineage>
</organism>
<accession>A0A6P2I8L0</accession>
<name>A0A6P2I8L0_9BURK</name>
<dbReference type="EMBL" id="CABVQC010000004">
    <property type="protein sequence ID" value="VWB26941.1"/>
    <property type="molecule type" value="Genomic_DNA"/>
</dbReference>
<sequence>MAARATANRLKVPGFFDVVLKSVMGAKHTRTKAMLLGPAIFSVLKALEELDFTFAHDGTKSVMMWSNDK</sequence>
<dbReference type="AlphaFoldDB" id="A0A6P2I8L0"/>
<evidence type="ECO:0000313" key="2">
    <source>
        <dbReference type="Proteomes" id="UP000494261"/>
    </source>
</evidence>
<reference evidence="1 2" key="1">
    <citation type="submission" date="2019-09" db="EMBL/GenBank/DDBJ databases">
        <authorList>
            <person name="Depoorter E."/>
        </authorList>
    </citation>
    <scope>NUCLEOTIDE SEQUENCE [LARGE SCALE GENOMIC DNA]</scope>
    <source>
        <strain evidence="1">LMG 13014</strain>
    </source>
</reference>
<gene>
    <name evidence="1" type="ORF">BLA13014_00995</name>
</gene>
<evidence type="ECO:0000313" key="1">
    <source>
        <dbReference type="EMBL" id="VWB26941.1"/>
    </source>
</evidence>
<protein>
    <submittedName>
        <fullName evidence="1">Uncharacterized protein</fullName>
    </submittedName>
</protein>
<proteinExistence type="predicted"/>
<dbReference type="Proteomes" id="UP000494261">
    <property type="component" value="Unassembled WGS sequence"/>
</dbReference>